<evidence type="ECO:0000256" key="7">
    <source>
        <dbReference type="SAM" id="MobiDB-lite"/>
    </source>
</evidence>
<feature type="transmembrane region" description="Helical" evidence="8">
    <location>
        <begin position="385"/>
        <end position="408"/>
    </location>
</feature>
<gene>
    <name evidence="11" type="ORF">FXF65_22400</name>
</gene>
<reference evidence="11 12" key="1">
    <citation type="submission" date="2019-08" db="EMBL/GenBank/DDBJ databases">
        <title>Actinomadura sp. nov. CYP1-5 isolated from mountain soil.</title>
        <authorList>
            <person name="Songsumanus A."/>
            <person name="Kuncharoen N."/>
            <person name="Kudo T."/>
            <person name="Yuki M."/>
            <person name="Igarashi Y."/>
            <person name="Tanasupawat S."/>
        </authorList>
    </citation>
    <scope>NUCLEOTIDE SEQUENCE [LARGE SCALE GENOMIC DNA]</scope>
    <source>
        <strain evidence="11 12">GKU157</strain>
    </source>
</reference>
<keyword evidence="5 8" id="KW-0472">Membrane</keyword>
<dbReference type="GO" id="GO:0005886">
    <property type="term" value="C:plasma membrane"/>
    <property type="evidence" value="ECO:0007669"/>
    <property type="project" value="UniProtKB-SubCell"/>
</dbReference>
<dbReference type="InterPro" id="IPR025857">
    <property type="entry name" value="MacB_PCD"/>
</dbReference>
<evidence type="ECO:0000313" key="11">
    <source>
        <dbReference type="EMBL" id="TYC13251.1"/>
    </source>
</evidence>
<dbReference type="InterPro" id="IPR003838">
    <property type="entry name" value="ABC3_permease_C"/>
</dbReference>
<feature type="compositionally biased region" description="Gly residues" evidence="7">
    <location>
        <begin position="67"/>
        <end position="89"/>
    </location>
</feature>
<name>A0A5D0U3P1_9ACTN</name>
<dbReference type="Proteomes" id="UP000322634">
    <property type="component" value="Unassembled WGS sequence"/>
</dbReference>
<comment type="similarity">
    <text evidence="6">Belongs to the ABC-4 integral membrane protein family.</text>
</comment>
<feature type="domain" description="MacB-like periplasmic core" evidence="10">
    <location>
        <begin position="20"/>
        <end position="267"/>
    </location>
</feature>
<evidence type="ECO:0000256" key="6">
    <source>
        <dbReference type="ARBA" id="ARBA00038076"/>
    </source>
</evidence>
<evidence type="ECO:0000259" key="10">
    <source>
        <dbReference type="Pfam" id="PF12704"/>
    </source>
</evidence>
<evidence type="ECO:0000256" key="4">
    <source>
        <dbReference type="ARBA" id="ARBA00022989"/>
    </source>
</evidence>
<keyword evidence="12" id="KW-1185">Reference proteome</keyword>
<feature type="transmembrane region" description="Helical" evidence="8">
    <location>
        <begin position="347"/>
        <end position="373"/>
    </location>
</feature>
<evidence type="ECO:0000256" key="1">
    <source>
        <dbReference type="ARBA" id="ARBA00004651"/>
    </source>
</evidence>
<feature type="transmembrane region" description="Helical" evidence="8">
    <location>
        <begin position="301"/>
        <end position="326"/>
    </location>
</feature>
<keyword evidence="3 8" id="KW-0812">Transmembrane</keyword>
<dbReference type="Pfam" id="PF02687">
    <property type="entry name" value="FtsX"/>
    <property type="match status" value="1"/>
</dbReference>
<dbReference type="AlphaFoldDB" id="A0A5D0U3P1"/>
<dbReference type="PANTHER" id="PTHR30572">
    <property type="entry name" value="MEMBRANE COMPONENT OF TRANSPORTER-RELATED"/>
    <property type="match status" value="1"/>
</dbReference>
<dbReference type="Pfam" id="PF12704">
    <property type="entry name" value="MacB_PCD"/>
    <property type="match status" value="1"/>
</dbReference>
<dbReference type="GO" id="GO:0022857">
    <property type="term" value="F:transmembrane transporter activity"/>
    <property type="evidence" value="ECO:0007669"/>
    <property type="project" value="TreeGrafter"/>
</dbReference>
<keyword evidence="4 8" id="KW-1133">Transmembrane helix</keyword>
<evidence type="ECO:0000256" key="3">
    <source>
        <dbReference type="ARBA" id="ARBA00022692"/>
    </source>
</evidence>
<dbReference type="InterPro" id="IPR050250">
    <property type="entry name" value="Macrolide_Exporter_MacB"/>
</dbReference>
<evidence type="ECO:0000259" key="9">
    <source>
        <dbReference type="Pfam" id="PF02687"/>
    </source>
</evidence>
<comment type="subcellular location">
    <subcellularLocation>
        <location evidence="1">Cell membrane</location>
        <topology evidence="1">Multi-pass membrane protein</topology>
    </subcellularLocation>
</comment>
<dbReference type="RefSeq" id="WP_148351945.1">
    <property type="nucleotide sequence ID" value="NZ_JBHSBF010000034.1"/>
</dbReference>
<feature type="transmembrane region" description="Helical" evidence="8">
    <location>
        <begin position="21"/>
        <end position="41"/>
    </location>
</feature>
<evidence type="ECO:0000313" key="12">
    <source>
        <dbReference type="Proteomes" id="UP000322634"/>
    </source>
</evidence>
<protein>
    <submittedName>
        <fullName evidence="11">FtsX-like permease family protein</fullName>
    </submittedName>
</protein>
<comment type="caution">
    <text evidence="11">The sequence shown here is derived from an EMBL/GenBank/DDBJ whole genome shotgun (WGS) entry which is preliminary data.</text>
</comment>
<dbReference type="OrthoDB" id="9780560at2"/>
<dbReference type="EMBL" id="VSFF01000008">
    <property type="protein sequence ID" value="TYC13251.1"/>
    <property type="molecule type" value="Genomic_DNA"/>
</dbReference>
<dbReference type="PANTHER" id="PTHR30572:SF4">
    <property type="entry name" value="ABC TRANSPORTER PERMEASE YTRF"/>
    <property type="match status" value="1"/>
</dbReference>
<evidence type="ECO:0000256" key="2">
    <source>
        <dbReference type="ARBA" id="ARBA00022475"/>
    </source>
</evidence>
<evidence type="ECO:0000256" key="8">
    <source>
        <dbReference type="SAM" id="Phobius"/>
    </source>
</evidence>
<feature type="domain" description="ABC3 transporter permease C-terminal" evidence="9">
    <location>
        <begin position="307"/>
        <end position="415"/>
    </location>
</feature>
<proteinExistence type="inferred from homology"/>
<accession>A0A5D0U3P1</accession>
<sequence>MNRDIVRFALRGLSANKLRSGLTTLGILIGVAAVILLVAVGNGSSRQIQESIARLGSNTLTVRPSTTGGGGPGGAGPRGGFPGLAGGGQQQSSGPRIQAKDLTVDDAKALADKAAAPSVKSASPVVTAQSATAAYEGSSHAIAQFVGSGPAYFDATSNAVGTGSAFTQADVDQARKVVVIGQTVVDELFGTVRPVGKQIAVNGVPFTVVGVLKEKGSSGIQDSDDLAIAPLDAVRQSLTGFGGLDQIVVQATGPDATDGAEAEITQILNQRHGVGTGSTADFSVQNQASLQETASESSETFTVLLGAVAAISLLVGGIGITNIMLVTVTERTREIGIRKAIGAPRRAILGQFLAEAIVLSLVGGLSGVAVGVVGSQFTVLGVDPVIVPSSILLSLGVSVGIGLFFGGFPAGRAAGLRPIEALRHE</sequence>
<keyword evidence="2" id="KW-1003">Cell membrane</keyword>
<feature type="region of interest" description="Disordered" evidence="7">
    <location>
        <begin position="59"/>
        <end position="97"/>
    </location>
</feature>
<evidence type="ECO:0000256" key="5">
    <source>
        <dbReference type="ARBA" id="ARBA00023136"/>
    </source>
</evidence>
<organism evidence="11 12">
    <name type="scientific">Actinomadura syzygii</name>
    <dbReference type="NCBI Taxonomy" id="1427538"/>
    <lineage>
        <taxon>Bacteria</taxon>
        <taxon>Bacillati</taxon>
        <taxon>Actinomycetota</taxon>
        <taxon>Actinomycetes</taxon>
        <taxon>Streptosporangiales</taxon>
        <taxon>Thermomonosporaceae</taxon>
        <taxon>Actinomadura</taxon>
    </lineage>
</organism>